<dbReference type="PROSITE" id="PS01124">
    <property type="entry name" value="HTH_ARAC_FAMILY_2"/>
    <property type="match status" value="1"/>
</dbReference>
<dbReference type="AlphaFoldDB" id="A0A4Q8Q953"/>
<accession>A0A4Q8Q953</accession>
<dbReference type="PRINTS" id="PR00032">
    <property type="entry name" value="HTHARAC"/>
</dbReference>
<dbReference type="RefSeq" id="WP_130612816.1">
    <property type="nucleotide sequence ID" value="NZ_SGIU01000002.1"/>
</dbReference>
<dbReference type="GO" id="GO:0043565">
    <property type="term" value="F:sequence-specific DNA binding"/>
    <property type="evidence" value="ECO:0007669"/>
    <property type="project" value="InterPro"/>
</dbReference>
<name>A0A4Q8Q953_9FLAO</name>
<dbReference type="SUPFAM" id="SSF51182">
    <property type="entry name" value="RmlC-like cupins"/>
    <property type="match status" value="1"/>
</dbReference>
<dbReference type="PANTHER" id="PTHR43280">
    <property type="entry name" value="ARAC-FAMILY TRANSCRIPTIONAL REGULATOR"/>
    <property type="match status" value="1"/>
</dbReference>
<gene>
    <name evidence="5" type="ORF">EW142_08765</name>
</gene>
<dbReference type="InterPro" id="IPR011051">
    <property type="entry name" value="RmlC_Cupin_sf"/>
</dbReference>
<organism evidence="5 6">
    <name type="scientific">Flagellimonas allohymeniacidonis</name>
    <dbReference type="NCBI Taxonomy" id="2517819"/>
    <lineage>
        <taxon>Bacteria</taxon>
        <taxon>Pseudomonadati</taxon>
        <taxon>Bacteroidota</taxon>
        <taxon>Flavobacteriia</taxon>
        <taxon>Flavobacteriales</taxon>
        <taxon>Flavobacteriaceae</taxon>
        <taxon>Flagellimonas</taxon>
    </lineage>
</organism>
<dbReference type="Pfam" id="PF12833">
    <property type="entry name" value="HTH_18"/>
    <property type="match status" value="1"/>
</dbReference>
<keyword evidence="3" id="KW-0804">Transcription</keyword>
<reference evidence="5 6" key="1">
    <citation type="submission" date="2019-02" db="EMBL/GenBank/DDBJ databases">
        <title>Draft genome sequence of Muricauda sp. 176CP4-71.</title>
        <authorList>
            <person name="Park J.-S."/>
        </authorList>
    </citation>
    <scope>NUCLEOTIDE SEQUENCE [LARGE SCALE GENOMIC DNA]</scope>
    <source>
        <strain evidence="5 6">176CP4-71</strain>
    </source>
</reference>
<dbReference type="SMART" id="SM00342">
    <property type="entry name" value="HTH_ARAC"/>
    <property type="match status" value="1"/>
</dbReference>
<dbReference type="OrthoDB" id="792101at2"/>
<evidence type="ECO:0000256" key="2">
    <source>
        <dbReference type="ARBA" id="ARBA00023125"/>
    </source>
</evidence>
<feature type="domain" description="HTH araC/xylS-type" evidence="4">
    <location>
        <begin position="183"/>
        <end position="281"/>
    </location>
</feature>
<dbReference type="InterPro" id="IPR014710">
    <property type="entry name" value="RmlC-like_jellyroll"/>
</dbReference>
<evidence type="ECO:0000256" key="3">
    <source>
        <dbReference type="ARBA" id="ARBA00023163"/>
    </source>
</evidence>
<dbReference type="Gene3D" id="1.10.10.60">
    <property type="entry name" value="Homeodomain-like"/>
    <property type="match status" value="2"/>
</dbReference>
<evidence type="ECO:0000259" key="4">
    <source>
        <dbReference type="PROSITE" id="PS01124"/>
    </source>
</evidence>
<dbReference type="GO" id="GO:0003700">
    <property type="term" value="F:DNA-binding transcription factor activity"/>
    <property type="evidence" value="ECO:0007669"/>
    <property type="project" value="InterPro"/>
</dbReference>
<dbReference type="Gene3D" id="2.60.120.10">
    <property type="entry name" value="Jelly Rolls"/>
    <property type="match status" value="1"/>
</dbReference>
<dbReference type="InterPro" id="IPR009057">
    <property type="entry name" value="Homeodomain-like_sf"/>
</dbReference>
<dbReference type="SUPFAM" id="SSF46689">
    <property type="entry name" value="Homeodomain-like"/>
    <property type="match status" value="2"/>
</dbReference>
<dbReference type="EMBL" id="SGIU01000002">
    <property type="protein sequence ID" value="TAI46785.1"/>
    <property type="molecule type" value="Genomic_DNA"/>
</dbReference>
<dbReference type="InterPro" id="IPR020449">
    <property type="entry name" value="Tscrpt_reg_AraC-type_HTH"/>
</dbReference>
<proteinExistence type="predicted"/>
<keyword evidence="2" id="KW-0238">DNA-binding</keyword>
<protein>
    <submittedName>
        <fullName evidence="5">AraC family transcriptional regulator</fullName>
    </submittedName>
</protein>
<comment type="caution">
    <text evidence="5">The sequence shown here is derived from an EMBL/GenBank/DDBJ whole genome shotgun (WGS) entry which is preliminary data.</text>
</comment>
<evidence type="ECO:0000256" key="1">
    <source>
        <dbReference type="ARBA" id="ARBA00023015"/>
    </source>
</evidence>
<dbReference type="InterPro" id="IPR018060">
    <property type="entry name" value="HTH_AraC"/>
</dbReference>
<dbReference type="Proteomes" id="UP000291981">
    <property type="component" value="Unassembled WGS sequence"/>
</dbReference>
<keyword evidence="6" id="KW-1185">Reference proteome</keyword>
<sequence>MRPMVETVNVAANTSFKVETYSNSHSCGSAGWHIHPEYELVFVRNGSGSLRIGTEKRSYANGALVFLGGNIPHADFGNKDREDNLEVVVQFKKEFLEEKIKVFPELTKIKKLVEKSKQVLLFGEEVHHRLGNDFLQFRKLDEQGSLVKLLYLLDELSKNVPYETLFDSFTRSTYKRDEIKRLEDTFEYVNERYDQNISVSEIANRIGLTPNSFCRFFKRMTQKTFIGFVNEFRVEKAVELFREENTSISEVMYRSGFNDPSYFARQFKKYQGQTPSEYLKGKYS</sequence>
<evidence type="ECO:0000313" key="6">
    <source>
        <dbReference type="Proteomes" id="UP000291981"/>
    </source>
</evidence>
<dbReference type="PANTHER" id="PTHR43280:SF27">
    <property type="entry name" value="TRANSCRIPTIONAL REGULATOR MTLR"/>
    <property type="match status" value="1"/>
</dbReference>
<keyword evidence="1" id="KW-0805">Transcription regulation</keyword>
<evidence type="ECO:0000313" key="5">
    <source>
        <dbReference type="EMBL" id="TAI46785.1"/>
    </source>
</evidence>